<gene>
    <name evidence="6" type="ORF">Pcinc_022246</name>
</gene>
<comment type="caution">
    <text evidence="6">The sequence shown here is derived from an EMBL/GenBank/DDBJ whole genome shotgun (WGS) entry which is preliminary data.</text>
</comment>
<feature type="compositionally biased region" description="Polar residues" evidence="5">
    <location>
        <begin position="441"/>
        <end position="454"/>
    </location>
</feature>
<accession>A0AAE1FF13</accession>
<name>A0AAE1FF13_PETCI</name>
<organism evidence="6 7">
    <name type="scientific">Petrolisthes cinctipes</name>
    <name type="common">Flat porcelain crab</name>
    <dbReference type="NCBI Taxonomy" id="88211"/>
    <lineage>
        <taxon>Eukaryota</taxon>
        <taxon>Metazoa</taxon>
        <taxon>Ecdysozoa</taxon>
        <taxon>Arthropoda</taxon>
        <taxon>Crustacea</taxon>
        <taxon>Multicrustacea</taxon>
        <taxon>Malacostraca</taxon>
        <taxon>Eumalacostraca</taxon>
        <taxon>Eucarida</taxon>
        <taxon>Decapoda</taxon>
        <taxon>Pleocyemata</taxon>
        <taxon>Anomura</taxon>
        <taxon>Galatheoidea</taxon>
        <taxon>Porcellanidae</taxon>
        <taxon>Petrolisthes</taxon>
    </lineage>
</organism>
<dbReference type="AlphaFoldDB" id="A0AAE1FF13"/>
<evidence type="ECO:0000256" key="4">
    <source>
        <dbReference type="PROSITE-ProRule" id="PRU00221"/>
    </source>
</evidence>
<dbReference type="SMART" id="SM00320">
    <property type="entry name" value="WD40"/>
    <property type="match status" value="5"/>
</dbReference>
<dbReference type="InterPro" id="IPR019775">
    <property type="entry name" value="WD40_repeat_CS"/>
</dbReference>
<feature type="compositionally biased region" description="Acidic residues" evidence="5">
    <location>
        <begin position="342"/>
        <end position="418"/>
    </location>
</feature>
<sequence>MGGRNLEIVVGTNEEYLLGYQLKTTKDGSIRLQQTYANHSHMGSVRQVAVVGNSLVSGSADEVIRIFNLHSRSEEGSIMEHQGTITHLSFYGTKHLFSASEDGKICIFNKKKKWKCEKTLKGHRGPVSSVSVHPSGKLALSVGKDRTMYTWNLIKGRKAYITNLKSAADSVKWSPAGTHYLLVRGSCVEVYLVESAKLLHTVDFKQAISVITFITDELIAVGGEGQNISLYDIGSGGIEMLQWEAHKMRVKCICVLPWVSSATSQVYLASGSSDGTIKIWKLDLLLLSKPKLLGEVNTTCRIICMDAYPSPSKPTSASYVDSTKEKKQENIVEKVNDKGMQDEEDDVEFETFDDGDDVEDEELEEDDDVEDELDEEEDMEDELLEEEYDVEWDDEDLEDNDDNDILELEEQDVMEEEDKNCNKFNNPEKKKEKVKFREKVSNTGTRTGQAAKTSTQRKNKIKDNKRKSVEAAVSMSSSKKKKSV</sequence>
<dbReference type="InterPro" id="IPR036322">
    <property type="entry name" value="WD40_repeat_dom_sf"/>
</dbReference>
<dbReference type="InterPro" id="IPR001680">
    <property type="entry name" value="WD40_rpt"/>
</dbReference>
<evidence type="ECO:0000256" key="1">
    <source>
        <dbReference type="ARBA" id="ARBA00022574"/>
    </source>
</evidence>
<protein>
    <recommendedName>
        <fullName evidence="8">P21-activated protein kinase-interacting protein 1-like</fullName>
    </recommendedName>
</protein>
<dbReference type="InterPro" id="IPR015943">
    <property type="entry name" value="WD40/YVTN_repeat-like_dom_sf"/>
</dbReference>
<feature type="compositionally biased region" description="Basic and acidic residues" evidence="5">
    <location>
        <begin position="322"/>
        <end position="341"/>
    </location>
</feature>
<proteinExistence type="predicted"/>
<dbReference type="PANTHER" id="PTHR44675">
    <property type="entry name" value="PAK1 INTERACTING PROTEIN 1"/>
    <property type="match status" value="1"/>
</dbReference>
<keyword evidence="7" id="KW-1185">Reference proteome</keyword>
<dbReference type="Proteomes" id="UP001286313">
    <property type="component" value="Unassembled WGS sequence"/>
</dbReference>
<dbReference type="EMBL" id="JAWQEG010002329">
    <property type="protein sequence ID" value="KAK3872698.1"/>
    <property type="molecule type" value="Genomic_DNA"/>
</dbReference>
<keyword evidence="2" id="KW-0677">Repeat</keyword>
<dbReference type="Pfam" id="PF00400">
    <property type="entry name" value="WD40"/>
    <property type="match status" value="3"/>
</dbReference>
<comment type="function">
    <text evidence="3">Negatively regulates the PAK1 kinase. PAK1 is a member of the PAK kinase family, which has been shown to play a positive role in the regulation of signaling pathways involving MAPK8 and RELA. PAK1 exists as an inactive homodimer, which is activated by binding of small GTPases such as CDC42 to an N-terminal regulatory domain. PAK1IP1 also binds to the N-terminus of PAK1, and inhibits the specific activation of PAK1 by CDC42. May be involved in ribosomal large subunit assembly.</text>
</comment>
<feature type="repeat" description="WD" evidence="4">
    <location>
        <begin position="267"/>
        <end position="283"/>
    </location>
</feature>
<dbReference type="SUPFAM" id="SSF50978">
    <property type="entry name" value="WD40 repeat-like"/>
    <property type="match status" value="1"/>
</dbReference>
<evidence type="ECO:0000313" key="7">
    <source>
        <dbReference type="Proteomes" id="UP001286313"/>
    </source>
</evidence>
<dbReference type="Gene3D" id="2.130.10.10">
    <property type="entry name" value="YVTN repeat-like/Quinoprotein amine dehydrogenase"/>
    <property type="match status" value="2"/>
</dbReference>
<dbReference type="PROSITE" id="PS00678">
    <property type="entry name" value="WD_REPEATS_1"/>
    <property type="match status" value="1"/>
</dbReference>
<evidence type="ECO:0000256" key="5">
    <source>
        <dbReference type="SAM" id="MobiDB-lite"/>
    </source>
</evidence>
<evidence type="ECO:0000313" key="6">
    <source>
        <dbReference type="EMBL" id="KAK3872698.1"/>
    </source>
</evidence>
<feature type="repeat" description="WD" evidence="4">
    <location>
        <begin position="120"/>
        <end position="161"/>
    </location>
</feature>
<dbReference type="PROSITE" id="PS50082">
    <property type="entry name" value="WD_REPEATS_2"/>
    <property type="match status" value="2"/>
</dbReference>
<dbReference type="PROSITE" id="PS50294">
    <property type="entry name" value="WD_REPEATS_REGION"/>
    <property type="match status" value="1"/>
</dbReference>
<keyword evidence="1 4" id="KW-0853">WD repeat</keyword>
<dbReference type="PANTHER" id="PTHR44675:SF1">
    <property type="entry name" value="P21-ACTIVATED PROTEIN KINASE-INTERACTING PROTEIN 1"/>
    <property type="match status" value="1"/>
</dbReference>
<feature type="region of interest" description="Disordered" evidence="5">
    <location>
        <begin position="311"/>
        <end position="484"/>
    </location>
</feature>
<dbReference type="InterPro" id="IPR051959">
    <property type="entry name" value="PAK1-Kinase_Regulator"/>
</dbReference>
<evidence type="ECO:0008006" key="8">
    <source>
        <dbReference type="Google" id="ProtNLM"/>
    </source>
</evidence>
<reference evidence="6" key="1">
    <citation type="submission" date="2023-10" db="EMBL/GenBank/DDBJ databases">
        <title>Genome assemblies of two species of porcelain crab, Petrolisthes cinctipes and Petrolisthes manimaculis (Anomura: Porcellanidae).</title>
        <authorList>
            <person name="Angst P."/>
        </authorList>
    </citation>
    <scope>NUCLEOTIDE SEQUENCE</scope>
    <source>
        <strain evidence="6">PB745_01</strain>
        <tissue evidence="6">Gill</tissue>
    </source>
</reference>
<feature type="compositionally biased region" description="Basic and acidic residues" evidence="5">
    <location>
        <begin position="426"/>
        <end position="440"/>
    </location>
</feature>
<evidence type="ECO:0000256" key="3">
    <source>
        <dbReference type="ARBA" id="ARBA00045213"/>
    </source>
</evidence>
<evidence type="ECO:0000256" key="2">
    <source>
        <dbReference type="ARBA" id="ARBA00022737"/>
    </source>
</evidence>
<feature type="compositionally biased region" description="Basic residues" evidence="5">
    <location>
        <begin position="455"/>
        <end position="465"/>
    </location>
</feature>